<accession>A0A1E3QDQ6</accession>
<dbReference type="PANTHER" id="PTHR10366">
    <property type="entry name" value="NAD DEPENDENT EPIMERASE/DEHYDRATASE"/>
    <property type="match status" value="1"/>
</dbReference>
<dbReference type="SUPFAM" id="SSF51735">
    <property type="entry name" value="NAD(P)-binding Rossmann-fold domains"/>
    <property type="match status" value="1"/>
</dbReference>
<dbReference type="EMBL" id="KV454291">
    <property type="protein sequence ID" value="ODQ75222.1"/>
    <property type="molecule type" value="Genomic_DNA"/>
</dbReference>
<dbReference type="Pfam" id="PF01370">
    <property type="entry name" value="Epimerase"/>
    <property type="match status" value="1"/>
</dbReference>
<evidence type="ECO:0000313" key="4">
    <source>
        <dbReference type="EMBL" id="ODQ75222.1"/>
    </source>
</evidence>
<keyword evidence="5" id="KW-1185">Reference proteome</keyword>
<dbReference type="OrthoDB" id="2735536at2759"/>
<keyword evidence="1" id="KW-0560">Oxidoreductase</keyword>
<dbReference type="Proteomes" id="UP000094385">
    <property type="component" value="Unassembled WGS sequence"/>
</dbReference>
<organism evidence="4 5">
    <name type="scientific">Lipomyces starkeyi NRRL Y-11557</name>
    <dbReference type="NCBI Taxonomy" id="675824"/>
    <lineage>
        <taxon>Eukaryota</taxon>
        <taxon>Fungi</taxon>
        <taxon>Dikarya</taxon>
        <taxon>Ascomycota</taxon>
        <taxon>Saccharomycotina</taxon>
        <taxon>Lipomycetes</taxon>
        <taxon>Lipomycetales</taxon>
        <taxon>Lipomycetaceae</taxon>
        <taxon>Lipomyces</taxon>
    </lineage>
</organism>
<dbReference type="PANTHER" id="PTHR10366:SF564">
    <property type="entry name" value="STEROL-4-ALPHA-CARBOXYLATE 3-DEHYDROGENASE, DECARBOXYLATING"/>
    <property type="match status" value="1"/>
</dbReference>
<dbReference type="InterPro" id="IPR050425">
    <property type="entry name" value="NAD(P)_dehydrat-like"/>
</dbReference>
<dbReference type="GO" id="GO:0016616">
    <property type="term" value="F:oxidoreductase activity, acting on the CH-OH group of donors, NAD or NADP as acceptor"/>
    <property type="evidence" value="ECO:0007669"/>
    <property type="project" value="TreeGrafter"/>
</dbReference>
<protein>
    <recommendedName>
        <fullName evidence="3">NAD-dependent epimerase/dehydratase domain-containing protein</fullName>
    </recommendedName>
</protein>
<dbReference type="InterPro" id="IPR036291">
    <property type="entry name" value="NAD(P)-bd_dom_sf"/>
</dbReference>
<dbReference type="InterPro" id="IPR001509">
    <property type="entry name" value="Epimerase_deHydtase"/>
</dbReference>
<sequence length="288" mass="31469">MDSSKPLVLVTGVNGFIAARTAEAYLLANYNVRGTVRSIKSGKAILEALKEYVRAGRFEVVIVEDITVPGAFDEALVFKDPVPVLHGAINGTRTLLEAALNQGDQLKTVVLMSSTVAVMSPREPGHIYTEKDWNETAEDQVARLGAEARSIPIYSASKTAAERIFWRFRDEKEPAFTMTAVSSGAIVDVRDVARLLVFVVDHPDKTDGERYLAVSGVGTSQAMADILRKHYPERKSIIDEGTPGEGYRPDFDVSMVVDASKAVKLTGVPWIGYEDSVVAAAKEFEKYL</sequence>
<evidence type="ECO:0000259" key="3">
    <source>
        <dbReference type="Pfam" id="PF01370"/>
    </source>
</evidence>
<dbReference type="Gene3D" id="3.40.50.720">
    <property type="entry name" value="NAD(P)-binding Rossmann-like Domain"/>
    <property type="match status" value="2"/>
</dbReference>
<dbReference type="STRING" id="675824.A0A1E3QDQ6"/>
<evidence type="ECO:0000313" key="5">
    <source>
        <dbReference type="Proteomes" id="UP000094385"/>
    </source>
</evidence>
<gene>
    <name evidence="4" type="ORF">LIPSTDRAFT_103263</name>
</gene>
<feature type="domain" description="NAD-dependent epimerase/dehydratase" evidence="3">
    <location>
        <begin position="8"/>
        <end position="173"/>
    </location>
</feature>
<evidence type="ECO:0000256" key="1">
    <source>
        <dbReference type="ARBA" id="ARBA00023002"/>
    </source>
</evidence>
<name>A0A1E3QDQ6_LIPST</name>
<dbReference type="AlphaFoldDB" id="A0A1E3QDQ6"/>
<reference evidence="4 5" key="1">
    <citation type="journal article" date="2016" name="Proc. Natl. Acad. Sci. U.S.A.">
        <title>Comparative genomics of biotechnologically important yeasts.</title>
        <authorList>
            <person name="Riley R."/>
            <person name="Haridas S."/>
            <person name="Wolfe K.H."/>
            <person name="Lopes M.R."/>
            <person name="Hittinger C.T."/>
            <person name="Goeker M."/>
            <person name="Salamov A.A."/>
            <person name="Wisecaver J.H."/>
            <person name="Long T.M."/>
            <person name="Calvey C.H."/>
            <person name="Aerts A.L."/>
            <person name="Barry K.W."/>
            <person name="Choi C."/>
            <person name="Clum A."/>
            <person name="Coughlan A.Y."/>
            <person name="Deshpande S."/>
            <person name="Douglass A.P."/>
            <person name="Hanson S.J."/>
            <person name="Klenk H.-P."/>
            <person name="LaButti K.M."/>
            <person name="Lapidus A."/>
            <person name="Lindquist E.A."/>
            <person name="Lipzen A.M."/>
            <person name="Meier-Kolthoff J.P."/>
            <person name="Ohm R.A."/>
            <person name="Otillar R.P."/>
            <person name="Pangilinan J.L."/>
            <person name="Peng Y."/>
            <person name="Rokas A."/>
            <person name="Rosa C.A."/>
            <person name="Scheuner C."/>
            <person name="Sibirny A.A."/>
            <person name="Slot J.C."/>
            <person name="Stielow J.B."/>
            <person name="Sun H."/>
            <person name="Kurtzman C.P."/>
            <person name="Blackwell M."/>
            <person name="Grigoriev I.V."/>
            <person name="Jeffries T.W."/>
        </authorList>
    </citation>
    <scope>NUCLEOTIDE SEQUENCE [LARGE SCALE GENOMIC DNA]</scope>
    <source>
        <strain evidence="4 5">NRRL Y-11557</strain>
    </source>
</reference>
<comment type="similarity">
    <text evidence="2">Belongs to the NAD(P)-dependent epimerase/dehydratase family. Dihydroflavonol-4-reductase subfamily.</text>
</comment>
<evidence type="ECO:0000256" key="2">
    <source>
        <dbReference type="ARBA" id="ARBA00023445"/>
    </source>
</evidence>
<proteinExistence type="inferred from homology"/>